<dbReference type="SUPFAM" id="SSF52540">
    <property type="entry name" value="P-loop containing nucleoside triphosphate hydrolases"/>
    <property type="match status" value="1"/>
</dbReference>
<keyword evidence="4" id="KW-0378">Hydrolase</keyword>
<dbReference type="PANTHER" id="PTHR46411">
    <property type="entry name" value="FAMILY ATPASE, PUTATIVE-RELATED"/>
    <property type="match status" value="1"/>
</dbReference>
<keyword evidence="2" id="KW-1133">Transmembrane helix</keyword>
<keyword evidence="2" id="KW-0472">Membrane</keyword>
<feature type="transmembrane region" description="Helical" evidence="2">
    <location>
        <begin position="659"/>
        <end position="683"/>
    </location>
</feature>
<dbReference type="InterPro" id="IPR027417">
    <property type="entry name" value="P-loop_NTPase"/>
</dbReference>
<dbReference type="PANTHER" id="PTHR46411:SF3">
    <property type="entry name" value="AAA+ ATPASE DOMAIN-CONTAINING PROTEIN"/>
    <property type="match status" value="1"/>
</dbReference>
<feature type="domain" description="ATPase AAA-type core" evidence="3">
    <location>
        <begin position="519"/>
        <end position="600"/>
    </location>
</feature>
<dbReference type="RefSeq" id="XP_066718781.1">
    <property type="nucleotide sequence ID" value="XM_066856614.1"/>
</dbReference>
<dbReference type="Pfam" id="PF00004">
    <property type="entry name" value="AAA"/>
    <property type="match status" value="1"/>
</dbReference>
<dbReference type="Proteomes" id="UP001480595">
    <property type="component" value="Unassembled WGS sequence"/>
</dbReference>
<accession>A0ABR1VST3</accession>
<dbReference type="Gene3D" id="3.40.50.300">
    <property type="entry name" value="P-loop containing nucleotide triphosphate hydrolases"/>
    <property type="match status" value="1"/>
</dbReference>
<dbReference type="InterPro" id="IPR003959">
    <property type="entry name" value="ATPase_AAA_core"/>
</dbReference>
<evidence type="ECO:0000313" key="4">
    <source>
        <dbReference type="EMBL" id="KAK8074306.1"/>
    </source>
</evidence>
<sequence length="706" mass="78692">MPFPSTTSSSVLHASLQPGHATPPLSLPNDDNIQILAMQDATNPNVEANPQPPALGGLREFSKLDPGRENLQRYGEVISRISNLLLENLLRWDTGRYPHHPFVIRPAMLGRSEADARLWIVVCCEERLKRRAKRFFNKQQMRELCEPPERPEVAIRVYIIAKPAIPLARVVAQLPARVIRGFAHNNELCGAPLWIFNPETSAARQVTLSDPWPYEPLVHHYDEPKEYAAEWRTGSESIAACSMKQDIPEHIQLLIEYLGHDNHDASQRIKETQQEGDVHVRYSVGIAEAGHHHHLRRSLPLAAATHGLSRRPHGGEWPNVLSRGPFVALPCRYDVQVGFLNVGEWNMEYDGHSLGEVVSGYRVAPFVGLRERLWRVLEPASWQVYDDDEDSSKSTEGEAVGPSQSSEPSSFSVTDSIANGRSYWDVVREVQPWQFKGLSADYPQVEIDSVVMIDHQQALNGAATRRGPTPDERYKVPVQGLRLLTWKHAPMNELVMDEPQKRLISRLVEARHSGLLLHLYGGPGLGKTFTAVSRCHTECIAAHRKRPLMTLSSSDVIDHFPAQHKVEMMKVIRAANKWQTIVHFVDADKLLAGRPSSGDGGSSMEESFRGVVEGAVALAAKGNEDSGETHVAREELEAMVQLSRNGRRPSTDTDDYRPLGLATSIVVAVAVATAVVGLLILYLTTIWGFSLQDLQSSYLSTIRDTE</sequence>
<feature type="compositionally biased region" description="Polar residues" evidence="1">
    <location>
        <begin position="1"/>
        <end position="12"/>
    </location>
</feature>
<dbReference type="GO" id="GO:0016787">
    <property type="term" value="F:hydrolase activity"/>
    <property type="evidence" value="ECO:0007669"/>
    <property type="project" value="UniProtKB-KW"/>
</dbReference>
<dbReference type="EMBL" id="JAQQWL010000005">
    <property type="protein sequence ID" value="KAK8074306.1"/>
    <property type="molecule type" value="Genomic_DNA"/>
</dbReference>
<feature type="compositionally biased region" description="Low complexity" evidence="1">
    <location>
        <begin position="403"/>
        <end position="412"/>
    </location>
</feature>
<evidence type="ECO:0000313" key="5">
    <source>
        <dbReference type="Proteomes" id="UP001480595"/>
    </source>
</evidence>
<evidence type="ECO:0000256" key="2">
    <source>
        <dbReference type="SAM" id="Phobius"/>
    </source>
</evidence>
<proteinExistence type="predicted"/>
<feature type="region of interest" description="Disordered" evidence="1">
    <location>
        <begin position="1"/>
        <end position="30"/>
    </location>
</feature>
<reference evidence="4 5" key="1">
    <citation type="submission" date="2023-01" db="EMBL/GenBank/DDBJ databases">
        <title>Analysis of 21 Apiospora genomes using comparative genomics revels a genus with tremendous synthesis potential of carbohydrate active enzymes and secondary metabolites.</title>
        <authorList>
            <person name="Sorensen T."/>
        </authorList>
    </citation>
    <scope>NUCLEOTIDE SEQUENCE [LARGE SCALE GENOMIC DNA]</scope>
    <source>
        <strain evidence="4 5">CBS 135458</strain>
    </source>
</reference>
<organism evidence="4 5">
    <name type="scientific">Apiospora phragmitis</name>
    <dbReference type="NCBI Taxonomy" id="2905665"/>
    <lineage>
        <taxon>Eukaryota</taxon>
        <taxon>Fungi</taxon>
        <taxon>Dikarya</taxon>
        <taxon>Ascomycota</taxon>
        <taxon>Pezizomycotina</taxon>
        <taxon>Sordariomycetes</taxon>
        <taxon>Xylariomycetidae</taxon>
        <taxon>Amphisphaeriales</taxon>
        <taxon>Apiosporaceae</taxon>
        <taxon>Apiospora</taxon>
    </lineage>
</organism>
<keyword evidence="5" id="KW-1185">Reference proteome</keyword>
<feature type="region of interest" description="Disordered" evidence="1">
    <location>
        <begin position="386"/>
        <end position="414"/>
    </location>
</feature>
<keyword evidence="2" id="KW-0812">Transmembrane</keyword>
<gene>
    <name evidence="4" type="ORF">PG994_005205</name>
</gene>
<name>A0ABR1VST3_9PEZI</name>
<dbReference type="GeneID" id="92089677"/>
<evidence type="ECO:0000259" key="3">
    <source>
        <dbReference type="Pfam" id="PF00004"/>
    </source>
</evidence>
<comment type="caution">
    <text evidence="4">The sequence shown here is derived from an EMBL/GenBank/DDBJ whole genome shotgun (WGS) entry which is preliminary data.</text>
</comment>
<evidence type="ECO:0000256" key="1">
    <source>
        <dbReference type="SAM" id="MobiDB-lite"/>
    </source>
</evidence>
<protein>
    <submittedName>
        <fullName evidence="4">P-loop containing nucleoside triphosphate hydrolase protein</fullName>
    </submittedName>
</protein>